<reference evidence="1 2" key="1">
    <citation type="journal article" date="2022" name="bioRxiv">
        <title>Genomics of Preaxostyla Flagellates Illuminates Evolutionary Transitions and the Path Towards Mitochondrial Loss.</title>
        <authorList>
            <person name="Novak L.V.F."/>
            <person name="Treitli S.C."/>
            <person name="Pyrih J."/>
            <person name="Halakuc P."/>
            <person name="Pipaliya S.V."/>
            <person name="Vacek V."/>
            <person name="Brzon O."/>
            <person name="Soukal P."/>
            <person name="Eme L."/>
            <person name="Dacks J.B."/>
            <person name="Karnkowska A."/>
            <person name="Elias M."/>
            <person name="Hampl V."/>
        </authorList>
    </citation>
    <scope>NUCLEOTIDE SEQUENCE [LARGE SCALE GENOMIC DNA]</scope>
    <source>
        <strain evidence="1">NAU3</strain>
        <tissue evidence="1">Gut</tissue>
    </source>
</reference>
<name>A0ABQ9Y476_9EUKA</name>
<evidence type="ECO:0000313" key="2">
    <source>
        <dbReference type="Proteomes" id="UP001281761"/>
    </source>
</evidence>
<keyword evidence="2" id="KW-1185">Reference proteome</keyword>
<comment type="caution">
    <text evidence="1">The sequence shown here is derived from an EMBL/GenBank/DDBJ whole genome shotgun (WGS) entry which is preliminary data.</text>
</comment>
<accession>A0ABQ9Y476</accession>
<organism evidence="1 2">
    <name type="scientific">Blattamonas nauphoetae</name>
    <dbReference type="NCBI Taxonomy" id="2049346"/>
    <lineage>
        <taxon>Eukaryota</taxon>
        <taxon>Metamonada</taxon>
        <taxon>Preaxostyla</taxon>
        <taxon>Oxymonadida</taxon>
        <taxon>Blattamonas</taxon>
    </lineage>
</organism>
<evidence type="ECO:0000313" key="1">
    <source>
        <dbReference type="EMBL" id="KAK2958536.1"/>
    </source>
</evidence>
<sequence length="343" mass="38926">MQSSTNALIPFPIDSISQNQTEYDPFKSFTAQSEQTFDNQSAVFASLVNMTKDGCHFDDILQDKAIMFLKCLEPGFGDTDTADRLISSLLLSSNEPNTALNDSICILLSSPEKRIVSMTLTLLDSTTRRSSLQCRLQLLKSDLVHKMFATIKPHTLPITENDGIRSRMIWIAFHLLNLANPNLLALLEIRNPSDKHNHLEMVFEKTVRPSSPFLHHAFKNHDLLPDRLKDSILNFFGAILRLCPYFTPALDFVIAHSVSLQTTRCLSFMEDSRPLQNFLQLTQMDFKNWAEGDWLVQRNGKIVGTALLSEGFKDEVEQLMMHDMSYVTNSITQFTHFFGDNSA</sequence>
<dbReference type="Proteomes" id="UP001281761">
    <property type="component" value="Unassembled WGS sequence"/>
</dbReference>
<gene>
    <name evidence="1" type="ORF">BLNAU_6570</name>
</gene>
<dbReference type="EMBL" id="JARBJD010000037">
    <property type="protein sequence ID" value="KAK2958536.1"/>
    <property type="molecule type" value="Genomic_DNA"/>
</dbReference>
<protein>
    <submittedName>
        <fullName evidence="1">Uncharacterized protein</fullName>
    </submittedName>
</protein>
<proteinExistence type="predicted"/>